<dbReference type="EMBL" id="KX925554">
    <property type="protein sequence ID" value="APC46404.1"/>
    <property type="molecule type" value="Genomic_DNA"/>
</dbReference>
<dbReference type="KEGG" id="vg:55601556"/>
<dbReference type="RefSeq" id="YP_009831867.1">
    <property type="nucleotide sequence ID" value="NC_048650.1"/>
</dbReference>
<reference evidence="1 2" key="1">
    <citation type="submission" date="2016-09" db="EMBL/GenBank/DDBJ databases">
        <title>Complete Genome Sequence of Streptomyces 5a phage BRock.</title>
        <authorList>
            <person name="Crossman A."/>
            <person name="Baron S."/>
            <person name="Jamdagni P."/>
            <person name="Khatri P."/>
            <person name="Sharma D."/>
            <person name="Pandey M."/>
            <person name="Goyal S."/>
            <person name="Kumar S."/>
            <person name="Phogat A."/>
            <person name="Chawla G."/>
            <person name="Pasricha M."/>
            <person name="Gupta K."/>
            <person name="Bazzad D."/>
            <person name="Aggarwal V."/>
            <person name="Poughat A."/>
            <person name="Singh K."/>
            <person name="Rana P."/>
            <person name="Gautam R."/>
            <person name="Sharma V."/>
            <person name="Tyagi D."/>
            <person name="Shahi A."/>
            <person name="Jangra N."/>
            <person name="Malik M."/>
            <person name="Sidhu P.K."/>
            <person name="Malik S."/>
            <person name="Ghalyan Y."/>
            <person name="Sharma S.S."/>
            <person name="Malik A."/>
            <person name="Chuttani R."/>
            <person name="Bamal N."/>
            <person name="Bhadula D."/>
            <person name="Batra A."/>
            <person name="Temple L."/>
            <person name="Nehra K."/>
        </authorList>
    </citation>
    <scope>NUCLEOTIDE SEQUENCE [LARGE SCALE GENOMIC DNA]</scope>
</reference>
<keyword evidence="2" id="KW-1185">Reference proteome</keyword>
<name>A0A1J0GW51_9CAUD</name>
<accession>A0A1J0GW51</accession>
<sequence>MSRLDWNGGRFHVDYETNEIYRGLRGWQREVGDYAYYYRFAYDQSNVDPVYGEATGPNGRVFFGPINIPALHVLHTEGAVEEAPEGFTYHDRIHVTASFDQLKRTGLTALDLNTQGYLKDRIVYDNKVFRVYNAQILGQIQRRDIIVTFDGVQLKPEDMVNDVQFAEYGNVPSAYPLDYKPSKVNLQARNKQLSQVIPRLNGPEPE</sequence>
<dbReference type="GeneID" id="55601556"/>
<protein>
    <submittedName>
        <fullName evidence="1">Uncharacterized protein</fullName>
    </submittedName>
</protein>
<dbReference type="Proteomes" id="UP000224898">
    <property type="component" value="Segment"/>
</dbReference>
<proteinExistence type="predicted"/>
<organism evidence="1 2">
    <name type="scientific">Streptomyces phage BRock</name>
    <dbReference type="NCBI Taxonomy" id="1913591"/>
    <lineage>
        <taxon>Viruses</taxon>
        <taxon>Duplodnaviria</taxon>
        <taxon>Heunggongvirae</taxon>
        <taxon>Uroviricota</taxon>
        <taxon>Caudoviricetes</taxon>
        <taxon>Borockvirus</taxon>
        <taxon>Borockvirus brock</taxon>
    </lineage>
</organism>
<evidence type="ECO:0000313" key="2">
    <source>
        <dbReference type="Proteomes" id="UP000224898"/>
    </source>
</evidence>
<evidence type="ECO:0000313" key="1">
    <source>
        <dbReference type="EMBL" id="APC46404.1"/>
    </source>
</evidence>